<keyword evidence="3" id="KW-1185">Reference proteome</keyword>
<accession>A0ABQ8UR09</accession>
<sequence>MSSSPATDVPASGPTVEVTPPAGAVAPVEPTETPNVEAPVMSEEALQRAEAEILGSLDKSSDSVKVLRLAATAGEVDAQWALVQYCEQHMLPEEALEWARRASAQGFVKAHSWLGVHLDEGINCTANHVEAHRFYQLGAEAGDEVSMTNIATQYYKGQGTEPDIEKAIQWYERAAGKGVAQAMHRLGYIYQAGYPAEGMEAVPRSAGRVRPDLAKAVRWFEKAAEKSYPDSMFVLGSLLYEGVPSVLPPDQARAAELWEPLTRDNAVCDEADKRKLKGLAATALAKVRKRSSTRPTLSRARDARAHVMRECLLRIHVTPPPRSYCFPVHTHMHTQAYIGGHGVARDGAQGSHLLHMGALLGDPDAMIMLGILFGSADPARTLGAPGIIERDPQKSYAWFRRAADAGCERAGPYLARFRLAPTAAAAAKK</sequence>
<evidence type="ECO:0000313" key="2">
    <source>
        <dbReference type="EMBL" id="KAJ4461589.1"/>
    </source>
</evidence>
<dbReference type="Pfam" id="PF08238">
    <property type="entry name" value="Sel1"/>
    <property type="match status" value="7"/>
</dbReference>
<dbReference type="InterPro" id="IPR006597">
    <property type="entry name" value="Sel1-like"/>
</dbReference>
<protein>
    <submittedName>
        <fullName evidence="2">Sel1 repeat family protein</fullName>
    </submittedName>
</protein>
<dbReference type="PANTHER" id="PTHR43628">
    <property type="entry name" value="ACTIVATOR OF C KINASE PROTEIN 1-RELATED"/>
    <property type="match status" value="1"/>
</dbReference>
<feature type="region of interest" description="Disordered" evidence="1">
    <location>
        <begin position="1"/>
        <end position="36"/>
    </location>
</feature>
<dbReference type="InterPro" id="IPR011990">
    <property type="entry name" value="TPR-like_helical_dom_sf"/>
</dbReference>
<proteinExistence type="predicted"/>
<dbReference type="EMBL" id="JAPMOS010000007">
    <property type="protein sequence ID" value="KAJ4461589.1"/>
    <property type="molecule type" value="Genomic_DNA"/>
</dbReference>
<comment type="caution">
    <text evidence="2">The sequence shown here is derived from an EMBL/GenBank/DDBJ whole genome shotgun (WGS) entry which is preliminary data.</text>
</comment>
<dbReference type="InterPro" id="IPR052945">
    <property type="entry name" value="Mitotic_Regulator"/>
</dbReference>
<dbReference type="PANTHER" id="PTHR43628:SF1">
    <property type="entry name" value="CHITIN SYNTHASE REGULATORY FACTOR 2-RELATED"/>
    <property type="match status" value="1"/>
</dbReference>
<organism evidence="2 3">
    <name type="scientific">Paratrimastix pyriformis</name>
    <dbReference type="NCBI Taxonomy" id="342808"/>
    <lineage>
        <taxon>Eukaryota</taxon>
        <taxon>Metamonada</taxon>
        <taxon>Preaxostyla</taxon>
        <taxon>Paratrimastigidae</taxon>
        <taxon>Paratrimastix</taxon>
    </lineage>
</organism>
<evidence type="ECO:0000256" key="1">
    <source>
        <dbReference type="SAM" id="MobiDB-lite"/>
    </source>
</evidence>
<reference evidence="2" key="1">
    <citation type="journal article" date="2022" name="bioRxiv">
        <title>Genomics of Preaxostyla Flagellates Illuminates Evolutionary Transitions and the Path Towards Mitochondrial Loss.</title>
        <authorList>
            <person name="Novak L.V.F."/>
            <person name="Treitli S.C."/>
            <person name="Pyrih J."/>
            <person name="Halakuc P."/>
            <person name="Pipaliya S.V."/>
            <person name="Vacek V."/>
            <person name="Brzon O."/>
            <person name="Soukal P."/>
            <person name="Eme L."/>
            <person name="Dacks J.B."/>
            <person name="Karnkowska A."/>
            <person name="Elias M."/>
            <person name="Hampl V."/>
        </authorList>
    </citation>
    <scope>NUCLEOTIDE SEQUENCE</scope>
    <source>
        <strain evidence="2">RCP-MX</strain>
    </source>
</reference>
<dbReference type="Gene3D" id="1.25.40.10">
    <property type="entry name" value="Tetratricopeptide repeat domain"/>
    <property type="match status" value="2"/>
</dbReference>
<dbReference type="Proteomes" id="UP001141327">
    <property type="component" value="Unassembled WGS sequence"/>
</dbReference>
<dbReference type="SUPFAM" id="SSF81901">
    <property type="entry name" value="HCP-like"/>
    <property type="match status" value="3"/>
</dbReference>
<dbReference type="SMART" id="SM00671">
    <property type="entry name" value="SEL1"/>
    <property type="match status" value="6"/>
</dbReference>
<evidence type="ECO:0000313" key="3">
    <source>
        <dbReference type="Proteomes" id="UP001141327"/>
    </source>
</evidence>
<gene>
    <name evidence="2" type="ORF">PAPYR_2191</name>
</gene>
<name>A0ABQ8UR09_9EUKA</name>